<dbReference type="AlphaFoldDB" id="A0A6S7GVR9"/>
<dbReference type="EMBL" id="CACRXK020002800">
    <property type="protein sequence ID" value="CAB3996108.1"/>
    <property type="molecule type" value="Genomic_DNA"/>
</dbReference>
<dbReference type="Proteomes" id="UP001152795">
    <property type="component" value="Unassembled WGS sequence"/>
</dbReference>
<keyword evidence="2" id="KW-1185">Reference proteome</keyword>
<evidence type="ECO:0000313" key="2">
    <source>
        <dbReference type="Proteomes" id="UP001152795"/>
    </source>
</evidence>
<evidence type="ECO:0000313" key="1">
    <source>
        <dbReference type="EMBL" id="CAB3996108.1"/>
    </source>
</evidence>
<name>A0A6S7GVR9_PARCT</name>
<proteinExistence type="predicted"/>
<accession>A0A6S7GVR9</accession>
<sequence>MSIPPEAPVRIIPPEALETDKLFLPERENTIQFKQTEIARAQREDPTTSRVQWYVRARKKPTLEEKQQQTPELEKYLREWHNLVIDKKTGRPPRLPIDLIFNLTRKEESICYPAYANKWKKAIQEAYLLASKSAEKAASKRRKQSDKRVRFDCPLTW</sequence>
<organism evidence="1 2">
    <name type="scientific">Paramuricea clavata</name>
    <name type="common">Red gorgonian</name>
    <name type="synonym">Violescent sea-whip</name>
    <dbReference type="NCBI Taxonomy" id="317549"/>
    <lineage>
        <taxon>Eukaryota</taxon>
        <taxon>Metazoa</taxon>
        <taxon>Cnidaria</taxon>
        <taxon>Anthozoa</taxon>
        <taxon>Octocorallia</taxon>
        <taxon>Malacalcyonacea</taxon>
        <taxon>Plexauridae</taxon>
        <taxon>Paramuricea</taxon>
    </lineage>
</organism>
<reference evidence="1" key="1">
    <citation type="submission" date="2020-04" db="EMBL/GenBank/DDBJ databases">
        <authorList>
            <person name="Alioto T."/>
            <person name="Alioto T."/>
            <person name="Gomez Garrido J."/>
        </authorList>
    </citation>
    <scope>NUCLEOTIDE SEQUENCE</scope>
    <source>
        <strain evidence="1">A484AB</strain>
    </source>
</reference>
<gene>
    <name evidence="1" type="ORF">PACLA_8A080791</name>
</gene>
<protein>
    <submittedName>
        <fullName evidence="1">Uncharacterized protein</fullName>
    </submittedName>
</protein>
<comment type="caution">
    <text evidence="1">The sequence shown here is derived from an EMBL/GenBank/DDBJ whole genome shotgun (WGS) entry which is preliminary data.</text>
</comment>